<dbReference type="PANTHER" id="PTHR10963:SF24">
    <property type="entry name" value="GLYCOSIDASE C21B10.07-RELATED"/>
    <property type="match status" value="1"/>
</dbReference>
<keyword evidence="3" id="KW-0732">Signal</keyword>
<comment type="similarity">
    <text evidence="1">Belongs to the glycosyl hydrolase 16 family.</text>
</comment>
<protein>
    <submittedName>
        <fullName evidence="6">Family 16 glycosylhydrolase</fullName>
    </submittedName>
</protein>
<evidence type="ECO:0000256" key="1">
    <source>
        <dbReference type="ARBA" id="ARBA00006865"/>
    </source>
</evidence>
<dbReference type="InterPro" id="IPR050546">
    <property type="entry name" value="Glycosyl_Hydrlase_16"/>
</dbReference>
<keyword evidence="2" id="KW-0378">Hydrolase</keyword>
<dbReference type="InterPro" id="IPR008979">
    <property type="entry name" value="Galactose-bd-like_sf"/>
</dbReference>
<feature type="signal peptide" evidence="3">
    <location>
        <begin position="1"/>
        <end position="23"/>
    </location>
</feature>
<evidence type="ECO:0000256" key="3">
    <source>
        <dbReference type="SAM" id="SignalP"/>
    </source>
</evidence>
<proteinExistence type="inferred from homology"/>
<evidence type="ECO:0000313" key="6">
    <source>
        <dbReference type="EMBL" id="NKI33063.1"/>
    </source>
</evidence>
<dbReference type="InterPro" id="IPR003305">
    <property type="entry name" value="CenC_carb-bd"/>
</dbReference>
<dbReference type="CDD" id="cd08023">
    <property type="entry name" value="GH16_laminarinase_like"/>
    <property type="match status" value="1"/>
</dbReference>
<dbReference type="InterPro" id="IPR000601">
    <property type="entry name" value="PKD_dom"/>
</dbReference>
<dbReference type="SUPFAM" id="SSF49785">
    <property type="entry name" value="Galactose-binding domain-like"/>
    <property type="match status" value="1"/>
</dbReference>
<dbReference type="InterPro" id="IPR035986">
    <property type="entry name" value="PKD_dom_sf"/>
</dbReference>
<evidence type="ECO:0000259" key="4">
    <source>
        <dbReference type="PROSITE" id="PS50093"/>
    </source>
</evidence>
<name>A0ABX1GTT9_9FLAO</name>
<evidence type="ECO:0000256" key="2">
    <source>
        <dbReference type="ARBA" id="ARBA00022801"/>
    </source>
</evidence>
<dbReference type="SUPFAM" id="SSF49899">
    <property type="entry name" value="Concanavalin A-like lectins/glucanases"/>
    <property type="match status" value="2"/>
</dbReference>
<dbReference type="RefSeq" id="WP_168553213.1">
    <property type="nucleotide sequence ID" value="NZ_JAAWWL010000002.1"/>
</dbReference>
<accession>A0ABX1GTT9</accession>
<dbReference type="InterPro" id="IPR013783">
    <property type="entry name" value="Ig-like_fold"/>
</dbReference>
<feature type="chain" id="PRO_5046325237" evidence="3">
    <location>
        <begin position="24"/>
        <end position="846"/>
    </location>
</feature>
<gene>
    <name evidence="6" type="ORF">HCU67_13985</name>
</gene>
<dbReference type="Gene3D" id="2.60.40.10">
    <property type="entry name" value="Immunoglobulins"/>
    <property type="match status" value="1"/>
</dbReference>
<reference evidence="6 7" key="1">
    <citation type="submission" date="2020-04" db="EMBL/GenBank/DDBJ databases">
        <authorList>
            <person name="Yoon J."/>
        </authorList>
    </citation>
    <scope>NUCLEOTIDE SEQUENCE [LARGE SCALE GENOMIC DNA]</scope>
    <source>
        <strain evidence="6 7">DJ-13</strain>
    </source>
</reference>
<organism evidence="6 7">
    <name type="scientific">Croceivirga thetidis</name>
    <dbReference type="NCBI Taxonomy" id="2721623"/>
    <lineage>
        <taxon>Bacteria</taxon>
        <taxon>Pseudomonadati</taxon>
        <taxon>Bacteroidota</taxon>
        <taxon>Flavobacteriia</taxon>
        <taxon>Flavobacteriales</taxon>
        <taxon>Flavobacteriaceae</taxon>
        <taxon>Croceivirga</taxon>
    </lineage>
</organism>
<feature type="domain" description="PKD" evidence="4">
    <location>
        <begin position="59"/>
        <end position="120"/>
    </location>
</feature>
<dbReference type="Gene3D" id="2.60.120.260">
    <property type="entry name" value="Galactose-binding domain-like"/>
    <property type="match status" value="1"/>
</dbReference>
<dbReference type="EMBL" id="JAAWWL010000002">
    <property type="protein sequence ID" value="NKI33063.1"/>
    <property type="molecule type" value="Genomic_DNA"/>
</dbReference>
<evidence type="ECO:0000313" key="7">
    <source>
        <dbReference type="Proteomes" id="UP000718451"/>
    </source>
</evidence>
<dbReference type="Pfam" id="PF00722">
    <property type="entry name" value="Glyco_hydro_16"/>
    <property type="match status" value="1"/>
</dbReference>
<comment type="caution">
    <text evidence="6">The sequence shown here is derived from an EMBL/GenBank/DDBJ whole genome shotgun (WGS) entry which is preliminary data.</text>
</comment>
<dbReference type="Pfam" id="PF02018">
    <property type="entry name" value="CBM_4_9"/>
    <property type="match status" value="1"/>
</dbReference>
<dbReference type="PANTHER" id="PTHR10963">
    <property type="entry name" value="GLYCOSYL HYDROLASE-RELATED"/>
    <property type="match status" value="1"/>
</dbReference>
<dbReference type="Proteomes" id="UP000718451">
    <property type="component" value="Unassembled WGS sequence"/>
</dbReference>
<feature type="domain" description="GH16" evidence="5">
    <location>
        <begin position="555"/>
        <end position="846"/>
    </location>
</feature>
<dbReference type="SUPFAM" id="SSF49299">
    <property type="entry name" value="PKD domain"/>
    <property type="match status" value="1"/>
</dbReference>
<keyword evidence="7" id="KW-1185">Reference proteome</keyword>
<dbReference type="PROSITE" id="PS50093">
    <property type="entry name" value="PKD"/>
    <property type="match status" value="1"/>
</dbReference>
<sequence>MRKKISLYGLLIFGLLFVLNSCEDDDITQQVITPTNVTAAINALADGSGTVTITPAAENAISFLITFEEGASSVIKAGESATYTYAVGGSYTITIVAYGQGLGNATITQTVDVNVEADPNEPLFGSWVMANEAGSLGVGPAPGDVSFFAIDAAGLVQRACYFNDTYVFGDDGSFTNNLGDETWLEGWQSGMADACGAPVAPHDGSADATYSFDPTAGTLTISGAGAYLGLPKAVNGGELPNVDLPDSITYNVTLSDDGETMNVVIETAAGIYWNYKMVKGDGSDVVVDDGGDDGGMGTGELINGDFEAGADPWTVGVGSDPAPVVTVDGNTYYSVMVETAGDVFSVNLSQTGLNIVPGTNYVLQFDAWSDRDRSIIAGIGLSGGDFANSSVPVNLTMDMQTFTLNLNADGFGDANSRVLFDNGGEVGMVNIDNVSLTEGGDGSDTLGEGVGEDLVTVFTTLVWADEFNTDGAPDAANWDYDLGTGDNGWGNGEIQSYTSDATNVIVEGGNLKITARAEEATGEGVYYFDDFQLLDAGGVSQSVVEDFEGAAPAFTDFGGATTEVISNPDASGVNTSATVARTTKSLGSETFAASFFDVSPAIDVPANPTISVKTWSPIANAVVRLKIEDSNDGNNFAEVDATTSTSGAWEELTFDFSGAATFNYDRIVIFFDFGNPGTAAPAYSSARIKSEGLQEFTYGRVETRAKLPTGGGTWPAIWMLGADYQTNPWPGAGEMDIMEHVGNNQDVVLGSTHDPNNFGGNSRTGTVTVEGASDEFHIYEMEWTQDSIMFAVDGVVFHSVTNDGTLPFNKDFFFILNVAMGGSLGGDIDPAFTESTMEVDYIRMYQ</sequence>
<dbReference type="InterPro" id="IPR000757">
    <property type="entry name" value="Beta-glucanase-like"/>
</dbReference>
<evidence type="ECO:0000259" key="5">
    <source>
        <dbReference type="PROSITE" id="PS51762"/>
    </source>
</evidence>
<dbReference type="PROSITE" id="PS51762">
    <property type="entry name" value="GH16_2"/>
    <property type="match status" value="1"/>
</dbReference>
<dbReference type="InterPro" id="IPR013320">
    <property type="entry name" value="ConA-like_dom_sf"/>
</dbReference>
<dbReference type="Gene3D" id="2.60.120.200">
    <property type="match status" value="2"/>
</dbReference>